<dbReference type="AlphaFoldDB" id="A0A168FA78"/>
<dbReference type="STRING" id="494026.PGLA_21515"/>
<protein>
    <recommendedName>
        <fullName evidence="3">ThuA-like domain-containing protein</fullName>
    </recommendedName>
</protein>
<evidence type="ECO:0000313" key="2">
    <source>
        <dbReference type="Proteomes" id="UP000076967"/>
    </source>
</evidence>
<dbReference type="Proteomes" id="UP000076967">
    <property type="component" value="Unassembled WGS sequence"/>
</dbReference>
<reference evidence="1 2" key="1">
    <citation type="submission" date="2016-03" db="EMBL/GenBank/DDBJ databases">
        <title>Draft genome sequence of Paenibacillus glacialis DSM 22343.</title>
        <authorList>
            <person name="Shin S.-K."/>
            <person name="Yi H."/>
        </authorList>
    </citation>
    <scope>NUCLEOTIDE SEQUENCE [LARGE SCALE GENOMIC DNA]</scope>
    <source>
        <strain evidence="1 2">DSM 22343</strain>
    </source>
</reference>
<dbReference type="EMBL" id="LVJH01000058">
    <property type="protein sequence ID" value="OAB36005.1"/>
    <property type="molecule type" value="Genomic_DNA"/>
</dbReference>
<sequence>MRKIAVLYGGNSHQFRTLYEPKYHRYLHQIIYLPELPFTSLDDIDVLLIPSQLHQRLVSESQHIIDSFTDRGGVVAAFGAQPNNWIPGHNWEFRPTNFWWWLDSNVRSGLVTERLDHDFFCYLTLKDATWHYHGVFYPPSGAEILIGLEGGGAILYVDKVTTAGTLIMTTLDPEFHYGSYFMPATERFLDKFLPWLAEGEL</sequence>
<accession>A0A168FA78</accession>
<evidence type="ECO:0000313" key="1">
    <source>
        <dbReference type="EMBL" id="OAB36005.1"/>
    </source>
</evidence>
<keyword evidence="2" id="KW-1185">Reference proteome</keyword>
<dbReference type="OrthoDB" id="2419402at2"/>
<comment type="caution">
    <text evidence="1">The sequence shown here is derived from an EMBL/GenBank/DDBJ whole genome shotgun (WGS) entry which is preliminary data.</text>
</comment>
<evidence type="ECO:0008006" key="3">
    <source>
        <dbReference type="Google" id="ProtNLM"/>
    </source>
</evidence>
<organism evidence="1 2">
    <name type="scientific">Paenibacillus glacialis</name>
    <dbReference type="NCBI Taxonomy" id="494026"/>
    <lineage>
        <taxon>Bacteria</taxon>
        <taxon>Bacillati</taxon>
        <taxon>Bacillota</taxon>
        <taxon>Bacilli</taxon>
        <taxon>Bacillales</taxon>
        <taxon>Paenibacillaceae</taxon>
        <taxon>Paenibacillus</taxon>
    </lineage>
</organism>
<dbReference type="RefSeq" id="WP_068536913.1">
    <property type="nucleotide sequence ID" value="NZ_LVJH01000058.1"/>
</dbReference>
<proteinExistence type="predicted"/>
<gene>
    <name evidence="1" type="ORF">PGLA_21515</name>
</gene>
<name>A0A168FA78_9BACL</name>